<keyword evidence="7" id="KW-1185">Reference proteome</keyword>
<dbReference type="GO" id="GO:0046872">
    <property type="term" value="F:metal ion binding"/>
    <property type="evidence" value="ECO:0007669"/>
    <property type="project" value="UniProtKB-KW"/>
</dbReference>
<dbReference type="Gene3D" id="3.40.50.10540">
    <property type="entry name" value="Crotonobetainyl-coa:carnitine coa-transferase, domain 1"/>
    <property type="match status" value="1"/>
</dbReference>
<organism evidence="6 7">
    <name type="scientific">Baekduia soli</name>
    <dbReference type="NCBI Taxonomy" id="496014"/>
    <lineage>
        <taxon>Bacteria</taxon>
        <taxon>Bacillati</taxon>
        <taxon>Actinomycetota</taxon>
        <taxon>Thermoleophilia</taxon>
        <taxon>Solirubrobacterales</taxon>
        <taxon>Baekduiaceae</taxon>
        <taxon>Baekduia</taxon>
    </lineage>
</organism>
<dbReference type="GO" id="GO:0016740">
    <property type="term" value="F:transferase activity"/>
    <property type="evidence" value="ECO:0007669"/>
    <property type="project" value="UniProtKB-KW"/>
</dbReference>
<dbReference type="RefSeq" id="WP_146916355.1">
    <property type="nucleotide sequence ID" value="NZ_CP042430.1"/>
</dbReference>
<keyword evidence="2" id="KW-0808">Transferase</keyword>
<evidence type="ECO:0000313" key="7">
    <source>
        <dbReference type="Proteomes" id="UP000321805"/>
    </source>
</evidence>
<dbReference type="SUPFAM" id="SSF89796">
    <property type="entry name" value="CoA-transferase family III (CaiB/BaiF)"/>
    <property type="match status" value="1"/>
</dbReference>
<evidence type="ECO:0000313" key="6">
    <source>
        <dbReference type="EMBL" id="QEC46764.1"/>
    </source>
</evidence>
<gene>
    <name evidence="6" type="ORF">FSW04_03625</name>
</gene>
<dbReference type="InterPro" id="IPR040442">
    <property type="entry name" value="Pyrv_kinase-like_dom_sf"/>
</dbReference>
<dbReference type="Gene3D" id="3.20.20.60">
    <property type="entry name" value="Phosphoenolpyruvate-binding domains"/>
    <property type="match status" value="1"/>
</dbReference>
<dbReference type="SUPFAM" id="SSF51621">
    <property type="entry name" value="Phosphoenolpyruvate/pyruvate domain"/>
    <property type="match status" value="1"/>
</dbReference>
<dbReference type="InterPro" id="IPR044855">
    <property type="entry name" value="CoA-Trfase_III_dom3_sf"/>
</dbReference>
<dbReference type="InterPro" id="IPR005000">
    <property type="entry name" value="Aldolase/citrate-lyase_domain"/>
</dbReference>
<dbReference type="OrthoDB" id="9797653at2"/>
<protein>
    <recommendedName>
        <fullName evidence="5">HpcH/HpaI aldolase/citrate lyase domain-containing protein</fullName>
    </recommendedName>
</protein>
<evidence type="ECO:0000256" key="1">
    <source>
        <dbReference type="ARBA" id="ARBA00008383"/>
    </source>
</evidence>
<dbReference type="AlphaFoldDB" id="A0A5B8U137"/>
<evidence type="ECO:0000259" key="5">
    <source>
        <dbReference type="Pfam" id="PF03328"/>
    </source>
</evidence>
<keyword evidence="3" id="KW-0479">Metal-binding</keyword>
<dbReference type="PANTHER" id="PTHR48228">
    <property type="entry name" value="SUCCINYL-COA--D-CITRAMALATE COA-TRANSFERASE"/>
    <property type="match status" value="1"/>
</dbReference>
<dbReference type="KEGG" id="bsol:FSW04_03625"/>
<dbReference type="InterPro" id="IPR023606">
    <property type="entry name" value="CoA-Trfase_III_dom_1_sf"/>
</dbReference>
<dbReference type="PANTHER" id="PTHR48228:SF6">
    <property type="entry name" value="L-CARNITINE COA-TRANSFERASE"/>
    <property type="match status" value="1"/>
</dbReference>
<accession>A0A5B8U137</accession>
<reference evidence="6 7" key="1">
    <citation type="journal article" date="2018" name="J. Microbiol.">
        <title>Baekduia soli gen. nov., sp. nov., a novel bacterium isolated from the soil of Baekdu Mountain and proposal of a novel family name, Baekduiaceae fam. nov.</title>
        <authorList>
            <person name="An D.S."/>
            <person name="Siddiqi M.Z."/>
            <person name="Kim K.H."/>
            <person name="Yu H.S."/>
            <person name="Im W.T."/>
        </authorList>
    </citation>
    <scope>NUCLEOTIDE SEQUENCE [LARGE SCALE GENOMIC DNA]</scope>
    <source>
        <strain evidence="6 7">BR7-21</strain>
    </source>
</reference>
<dbReference type="Pfam" id="PF03328">
    <property type="entry name" value="HpcH_HpaI"/>
    <property type="match status" value="1"/>
</dbReference>
<proteinExistence type="inferred from homology"/>
<dbReference type="Proteomes" id="UP000321805">
    <property type="component" value="Chromosome"/>
</dbReference>
<sequence length="685" mass="72254">MGSHAVMLYVPGSDARKLAKLPELPTSAFILDLEDAVAERAKPAARVRVAQALADHGAGLELHVRVNAVDSTHLRADLEVVVQRGLSGIVLPKSEGAREVGIADWMIGELERERGLPPGAIAILPTIETAAGVAQVDAIATASPRVTSLGFGAGDMSLDIGVAWPPPGGRLGATLLAAKTAIVLASRRAGLDAPHDGSYAVVDDLEGLRVEADEARALGFGSKHAIHPGQVPVIAEAFAPGAAELAGARRILDAFEQAEAAGVAAITVDGKLIDYPVAERARRVLAGSGPERPAPAQGTGPAGRPRALHGVRVLDLSSLYAGPLIATNLGDFGADVIKVEHPRGDDLRRWGEAKDGVPLWWKVVSRNKRVITLDLGREEARDTVRRLVAEADVVIENFRPGRMEAWGLGPADLEAINPGIVMVRVTGFGQYGPKSSQPGFGTLAEAFSGFAFITGAPDGPPTLPPFGLADGITAMVGTSAVLTALYWRDAGGGHLGQVIDLSLYEPLFSLLGPVLTEFAHLGVVQQRQGNRSPRTAPRNTYRTADGHWVAISAGTQRIAQRVLAAIERPELADDARFADAAARRAHADEIDGLVAAWIAEHERDAVLERFAAAEAPIAPVQDARQISEDPHFQARGTFVEVPDPDLGTLVMPNIVARLSRTPGEIRWTGPAEVGTTADAEFERRG</sequence>
<evidence type="ECO:0000256" key="3">
    <source>
        <dbReference type="ARBA" id="ARBA00022723"/>
    </source>
</evidence>
<name>A0A5B8U137_9ACTN</name>
<comment type="similarity">
    <text evidence="1">Belongs to the CoA-transferase III family.</text>
</comment>
<evidence type="ECO:0000256" key="2">
    <source>
        <dbReference type="ARBA" id="ARBA00022679"/>
    </source>
</evidence>
<evidence type="ECO:0000256" key="4">
    <source>
        <dbReference type="SAM" id="MobiDB-lite"/>
    </source>
</evidence>
<dbReference type="Pfam" id="PF02515">
    <property type="entry name" value="CoA_transf_3"/>
    <property type="match status" value="1"/>
</dbReference>
<feature type="domain" description="HpcH/HpaI aldolase/citrate lyase" evidence="5">
    <location>
        <begin position="6"/>
        <end position="228"/>
    </location>
</feature>
<dbReference type="Gene3D" id="3.30.1540.10">
    <property type="entry name" value="formyl-coa transferase, domain 3"/>
    <property type="match status" value="1"/>
</dbReference>
<dbReference type="InterPro" id="IPR050509">
    <property type="entry name" value="CoA-transferase_III"/>
</dbReference>
<feature type="region of interest" description="Disordered" evidence="4">
    <location>
        <begin position="286"/>
        <end position="306"/>
    </location>
</feature>
<dbReference type="InterPro" id="IPR003673">
    <property type="entry name" value="CoA-Trfase_fam_III"/>
</dbReference>
<dbReference type="EMBL" id="CP042430">
    <property type="protein sequence ID" value="QEC46764.1"/>
    <property type="molecule type" value="Genomic_DNA"/>
</dbReference>
<dbReference type="InterPro" id="IPR015813">
    <property type="entry name" value="Pyrv/PenolPyrv_kinase-like_dom"/>
</dbReference>